<reference evidence="3" key="1">
    <citation type="journal article" date="2019" name="Int. J. Syst. Evol. Microbiol.">
        <title>The Global Catalogue of Microorganisms (GCM) 10K type strain sequencing project: providing services to taxonomists for standard genome sequencing and annotation.</title>
        <authorList>
            <consortium name="The Broad Institute Genomics Platform"/>
            <consortium name="The Broad Institute Genome Sequencing Center for Infectious Disease"/>
            <person name="Wu L."/>
            <person name="Ma J."/>
        </authorList>
    </citation>
    <scope>NUCLEOTIDE SEQUENCE [LARGE SCALE GENOMIC DNA]</scope>
    <source>
        <strain evidence="3">CGMCC 4.7466</strain>
    </source>
</reference>
<evidence type="ECO:0000259" key="1">
    <source>
        <dbReference type="Pfam" id="PF16347"/>
    </source>
</evidence>
<name>A0ABV9T1Z9_9BACT</name>
<dbReference type="PANTHER" id="PTHR43108:SF6">
    <property type="entry name" value="N-SULPHOGLUCOSAMINE SULPHOHYDROLASE"/>
    <property type="match status" value="1"/>
</dbReference>
<protein>
    <submittedName>
        <fullName evidence="2">Sulfatase/phosphatase domain-containing protein</fullName>
    </submittedName>
</protein>
<comment type="caution">
    <text evidence="2">The sequence shown here is derived from an EMBL/GenBank/DDBJ whole genome shotgun (WGS) entry which is preliminary data.</text>
</comment>
<accession>A0ABV9T1Z9</accession>
<dbReference type="EMBL" id="JBHSJJ010000006">
    <property type="protein sequence ID" value="MFC4872541.1"/>
    <property type="molecule type" value="Genomic_DNA"/>
</dbReference>
<dbReference type="SUPFAM" id="SSF53649">
    <property type="entry name" value="Alkaline phosphatase-like"/>
    <property type="match status" value="1"/>
</dbReference>
<dbReference type="PANTHER" id="PTHR43108">
    <property type="entry name" value="N-ACETYLGLUCOSAMINE-6-SULFATASE FAMILY MEMBER"/>
    <property type="match status" value="1"/>
</dbReference>
<feature type="domain" description="N-sulphoglucosamine sulphohydrolase C-terminal" evidence="1">
    <location>
        <begin position="1"/>
        <end position="73"/>
    </location>
</feature>
<dbReference type="RefSeq" id="WP_377065019.1">
    <property type="nucleotide sequence ID" value="NZ_JBHSJJ010000006.1"/>
</dbReference>
<dbReference type="Proteomes" id="UP001595818">
    <property type="component" value="Unassembled WGS sequence"/>
</dbReference>
<dbReference type="InterPro" id="IPR017850">
    <property type="entry name" value="Alkaline_phosphatase_core_sf"/>
</dbReference>
<proteinExistence type="predicted"/>
<dbReference type="Pfam" id="PF16347">
    <property type="entry name" value="SGSH_C"/>
    <property type="match status" value="1"/>
</dbReference>
<keyword evidence="3" id="KW-1185">Reference proteome</keyword>
<sequence>MLIRYPEKIKPGSVSTEPVQNLDFAPTFLHYAEVPIPEDMQGESLHPLLENGSVDDWRTALYYHYYEYPAFHMFIIVP</sequence>
<dbReference type="InterPro" id="IPR032506">
    <property type="entry name" value="SGSH_C"/>
</dbReference>
<evidence type="ECO:0000313" key="2">
    <source>
        <dbReference type="EMBL" id="MFC4872541.1"/>
    </source>
</evidence>
<gene>
    <name evidence="2" type="ORF">ACFPFU_12655</name>
</gene>
<dbReference type="Gene3D" id="3.40.720.10">
    <property type="entry name" value="Alkaline Phosphatase, subunit A"/>
    <property type="match status" value="1"/>
</dbReference>
<evidence type="ECO:0000313" key="3">
    <source>
        <dbReference type="Proteomes" id="UP001595818"/>
    </source>
</evidence>
<organism evidence="2 3">
    <name type="scientific">Negadavirga shengliensis</name>
    <dbReference type="NCBI Taxonomy" id="1389218"/>
    <lineage>
        <taxon>Bacteria</taxon>
        <taxon>Pseudomonadati</taxon>
        <taxon>Bacteroidota</taxon>
        <taxon>Cytophagia</taxon>
        <taxon>Cytophagales</taxon>
        <taxon>Cyclobacteriaceae</taxon>
        <taxon>Negadavirga</taxon>
    </lineage>
</organism>